<dbReference type="EMBL" id="CP144750">
    <property type="protein sequence ID" value="WVZ82999.1"/>
    <property type="molecule type" value="Genomic_DNA"/>
</dbReference>
<dbReference type="Proteomes" id="UP001341281">
    <property type="component" value="Chromosome 06"/>
</dbReference>
<accession>A0AAQ3U101</accession>
<dbReference type="PANTHER" id="PTHR47127">
    <property type="entry name" value="10A19I.15"/>
    <property type="match status" value="1"/>
</dbReference>
<evidence type="ECO:0000313" key="1">
    <source>
        <dbReference type="EMBL" id="WVZ82999.1"/>
    </source>
</evidence>
<dbReference type="AlphaFoldDB" id="A0AAQ3U101"/>
<proteinExistence type="predicted"/>
<gene>
    <name evidence="1" type="ORF">U9M48_030191</name>
</gene>
<evidence type="ECO:0000313" key="2">
    <source>
        <dbReference type="Proteomes" id="UP001341281"/>
    </source>
</evidence>
<feature type="non-terminal residue" evidence="1">
    <location>
        <position position="301"/>
    </location>
</feature>
<keyword evidence="2" id="KW-1185">Reference proteome</keyword>
<name>A0AAQ3U101_PASNO</name>
<organism evidence="1 2">
    <name type="scientific">Paspalum notatum var. saurae</name>
    <dbReference type="NCBI Taxonomy" id="547442"/>
    <lineage>
        <taxon>Eukaryota</taxon>
        <taxon>Viridiplantae</taxon>
        <taxon>Streptophyta</taxon>
        <taxon>Embryophyta</taxon>
        <taxon>Tracheophyta</taxon>
        <taxon>Spermatophyta</taxon>
        <taxon>Magnoliopsida</taxon>
        <taxon>Liliopsida</taxon>
        <taxon>Poales</taxon>
        <taxon>Poaceae</taxon>
        <taxon>PACMAD clade</taxon>
        <taxon>Panicoideae</taxon>
        <taxon>Andropogonodae</taxon>
        <taxon>Paspaleae</taxon>
        <taxon>Paspalinae</taxon>
        <taxon>Paspalum</taxon>
    </lineage>
</organism>
<reference evidence="1 2" key="1">
    <citation type="submission" date="2024-02" db="EMBL/GenBank/DDBJ databases">
        <title>High-quality chromosome-scale genome assembly of Pensacola bahiagrass (Paspalum notatum Flugge var. saurae).</title>
        <authorList>
            <person name="Vega J.M."/>
            <person name="Podio M."/>
            <person name="Orjuela J."/>
            <person name="Siena L.A."/>
            <person name="Pessino S.C."/>
            <person name="Combes M.C."/>
            <person name="Mariac C."/>
            <person name="Albertini E."/>
            <person name="Pupilli F."/>
            <person name="Ortiz J.P.A."/>
            <person name="Leblanc O."/>
        </authorList>
    </citation>
    <scope>NUCLEOTIDE SEQUENCE [LARGE SCALE GENOMIC DNA]</scope>
    <source>
        <strain evidence="1">R1</strain>
        <tissue evidence="1">Leaf</tissue>
    </source>
</reference>
<sequence>MGAAKYKADVETGSRSPILTGCCLFLQVFYLDNMEMNEWVLHHQVRWARSSMETPMDSYLDTAAMLWEAVVNMITIIGIPLEDHQKDAKFLNAPIQNYQFMQTVFGAGVATGRFAMGSNEPLGNPPTKQEAIDVDKAKAPPTVKDKIEQGKGKCKQEANKKRKRVINEDDAALMTGFTDAIWGLNAALSEGNHAEAAPGIYGAVMGCTNFSKDDLMTYLNYLMEHKAPTMVFLEMSVEDKELWISTYLTKISGHSNDLHKSFNSRQAGENALLEYQAVAARRVVCQEQEINRGLMSTLKEI</sequence>
<protein>
    <submittedName>
        <fullName evidence="1">Uncharacterized protein</fullName>
    </submittedName>
</protein>